<dbReference type="Gramene" id="RZC80310">
    <property type="protein sequence ID" value="RZC80310"/>
    <property type="gene ID" value="C5167_042885"/>
</dbReference>
<dbReference type="Proteomes" id="UP000316621">
    <property type="component" value="Chromosome 10"/>
</dbReference>
<sequence length="131" mass="14353">MQLVPSNSTQSSEALAHKGKVVIHSGPDLRGSKRLRIEELTVVSGVVMPPIQVRDTQEAHGYNPSTDEQGRITKQTTHSAKGHLILFYTAKVRSVNQAEMKKELALESGYCLIRITGMSFKFSSVSAIDSL</sequence>
<reference evidence="1 2" key="1">
    <citation type="journal article" date="2018" name="Science">
        <title>The opium poppy genome and morphinan production.</title>
        <authorList>
            <person name="Guo L."/>
            <person name="Winzer T."/>
            <person name="Yang X."/>
            <person name="Li Y."/>
            <person name="Ning Z."/>
            <person name="He Z."/>
            <person name="Teodor R."/>
            <person name="Lu Y."/>
            <person name="Bowser T.A."/>
            <person name="Graham I.A."/>
            <person name="Ye K."/>
        </authorList>
    </citation>
    <scope>NUCLEOTIDE SEQUENCE [LARGE SCALE GENOMIC DNA]</scope>
    <source>
        <strain evidence="2">cv. HN1</strain>
        <tissue evidence="1">Leaves</tissue>
    </source>
</reference>
<protein>
    <submittedName>
        <fullName evidence="1">Uncharacterized protein</fullName>
    </submittedName>
</protein>
<dbReference type="AlphaFoldDB" id="A0A4Y7L6S0"/>
<keyword evidence="2" id="KW-1185">Reference proteome</keyword>
<gene>
    <name evidence="1" type="ORF">C5167_042885</name>
</gene>
<name>A0A4Y7L6S0_PAPSO</name>
<evidence type="ECO:0000313" key="1">
    <source>
        <dbReference type="EMBL" id="RZC80310.1"/>
    </source>
</evidence>
<dbReference type="EMBL" id="CM010724">
    <property type="protein sequence ID" value="RZC80310.1"/>
    <property type="molecule type" value="Genomic_DNA"/>
</dbReference>
<proteinExistence type="predicted"/>
<accession>A0A4Y7L6S0</accession>
<evidence type="ECO:0000313" key="2">
    <source>
        <dbReference type="Proteomes" id="UP000316621"/>
    </source>
</evidence>
<organism evidence="1 2">
    <name type="scientific">Papaver somniferum</name>
    <name type="common">Opium poppy</name>
    <dbReference type="NCBI Taxonomy" id="3469"/>
    <lineage>
        <taxon>Eukaryota</taxon>
        <taxon>Viridiplantae</taxon>
        <taxon>Streptophyta</taxon>
        <taxon>Embryophyta</taxon>
        <taxon>Tracheophyta</taxon>
        <taxon>Spermatophyta</taxon>
        <taxon>Magnoliopsida</taxon>
        <taxon>Ranunculales</taxon>
        <taxon>Papaveraceae</taxon>
        <taxon>Papaveroideae</taxon>
        <taxon>Papaver</taxon>
    </lineage>
</organism>